<dbReference type="RefSeq" id="XP_044551812.1">
    <property type="nucleotide sequence ID" value="XM_044690092.1"/>
</dbReference>
<evidence type="ECO:0000259" key="8">
    <source>
        <dbReference type="Pfam" id="PF12359"/>
    </source>
</evidence>
<accession>A0AA88KLF2</accession>
<comment type="catalytic activity">
    <reaction evidence="1">
        <text>Thiol-dependent hydrolysis of ester, thioester, amide, peptide and isopeptide bonds formed by the C-terminal Gly of ubiquitin (a 76-residue protein attached to proteins as an intracellular targeting signal).</text>
        <dbReference type="EC" id="3.4.19.12"/>
    </reaction>
</comment>
<dbReference type="GeneID" id="68093870"/>
<dbReference type="GO" id="GO:0004843">
    <property type="term" value="F:cysteine-type deubiquitinase activity"/>
    <property type="evidence" value="ECO:0007669"/>
    <property type="project" value="UniProtKB-EC"/>
</dbReference>
<protein>
    <recommendedName>
        <fullName evidence="2">ubiquitinyl hydrolase 1</fullName>
        <ecNumber evidence="2">3.4.19.12</ecNumber>
    </recommendedName>
</protein>
<keyword evidence="3" id="KW-0645">Protease</keyword>
<dbReference type="Proteomes" id="UP000816034">
    <property type="component" value="Unassembled WGS sequence"/>
</dbReference>
<evidence type="ECO:0000256" key="1">
    <source>
        <dbReference type="ARBA" id="ARBA00000707"/>
    </source>
</evidence>
<proteinExistence type="predicted"/>
<keyword evidence="5" id="KW-0378">Hydrolase</keyword>
<evidence type="ECO:0000256" key="6">
    <source>
        <dbReference type="ARBA" id="ARBA00022807"/>
    </source>
</evidence>
<evidence type="ECO:0000313" key="10">
    <source>
        <dbReference type="Proteomes" id="UP000816034"/>
    </source>
</evidence>
<sequence>MKEVSMNIKLKEFFDTIIKGLKTSPISTVPHLPSLHFPENTFEHNVKANFDILTHMFKIKRSQSSSVLNTGIFRTAKLIFETGKIPDTSFDSFFTSNNSSLFLEYMEELVTSYQSTVDSRNKIENEQCVTSTLDQLWKTVEKLYEPCRIPSSKACSKAGLWPKLLPTRILSQLLFENKSNNPFFHRDLVGAIAILFTHQQRFKRLQALSLDMNKKVLYERELENTGHENWQPSMYPEWLILEIEMNMMIRPIQFEVASNMMYCDSNMVMQFNMGEGKTSVIIPMLALKLNTNQLARLTVLKQLLNTNFTSLVFKLGGILGRKVLTIPFSRDTELESQQLDQLKQSLVNLKEQKGVLITVPEYRLSFELKGLETGLKTQYMLSRKFIELQEWMDTNCRDVLDESDEILHVRYQLIYTIGDQLSLDADSLRWTMLQRIFRLIKRRAKTFAETFERESEFHAIDGSYQSEFPHFRLLDRNIYSTEFVPTLVQDILDGHAADINIPFKKEHRPLLERFMTKEEVSQSEMDQVQQLYEDTVTWNELLIMRGLFAYQTLFHALNKRWRVNYGVRENSTKLMAVPFRAKDVASERAEFGHPDVAILLTLLSYYYSGLSHEQLDTVFKSLECMQNPDIEYQKWLSETPCKENIPSSLRSFHSINLSDYQLKNRQLYPMLSRTCQPLIFI</sequence>
<dbReference type="InterPro" id="IPR022105">
    <property type="entry name" value="DUF3645"/>
</dbReference>
<evidence type="ECO:0000259" key="7">
    <source>
        <dbReference type="Pfam" id="PF12340"/>
    </source>
</evidence>
<feature type="domain" description="DUF3638" evidence="7">
    <location>
        <begin position="227"/>
        <end position="446"/>
    </location>
</feature>
<dbReference type="Pfam" id="PF12359">
    <property type="entry name" value="DUF3645"/>
    <property type="match status" value="1"/>
</dbReference>
<dbReference type="PANTHER" id="PTHR13367:SF33">
    <property type="entry name" value="P-LOOP CONTAINING NUCLEOSIDE TRIPHOSPHATE HYDROLASE PROTEIN"/>
    <property type="match status" value="1"/>
</dbReference>
<comment type="caution">
    <text evidence="9">The sequence shown here is derived from an EMBL/GenBank/DDBJ whole genome shotgun (WGS) entry which is preliminary data.</text>
</comment>
<evidence type="ECO:0000256" key="5">
    <source>
        <dbReference type="ARBA" id="ARBA00022801"/>
    </source>
</evidence>
<gene>
    <name evidence="9" type="ORF">C9374_001414</name>
</gene>
<dbReference type="Pfam" id="PF12340">
    <property type="entry name" value="DUF3638"/>
    <property type="match status" value="1"/>
</dbReference>
<evidence type="ECO:0000256" key="2">
    <source>
        <dbReference type="ARBA" id="ARBA00012759"/>
    </source>
</evidence>
<dbReference type="InterPro" id="IPR022099">
    <property type="entry name" value="DUF3638"/>
</dbReference>
<dbReference type="AlphaFoldDB" id="A0AA88KLF2"/>
<dbReference type="InterPro" id="IPR051346">
    <property type="entry name" value="OTU_Deubiquitinase"/>
</dbReference>
<keyword evidence="10" id="KW-1185">Reference proteome</keyword>
<keyword evidence="4" id="KW-0833">Ubl conjugation pathway</keyword>
<dbReference type="GO" id="GO:0006508">
    <property type="term" value="P:proteolysis"/>
    <property type="evidence" value="ECO:0007669"/>
    <property type="project" value="UniProtKB-KW"/>
</dbReference>
<dbReference type="EC" id="3.4.19.12" evidence="2"/>
<name>A0AA88KLF2_NAELO</name>
<dbReference type="EMBL" id="PYSW02000012">
    <property type="protein sequence ID" value="KAG2387820.1"/>
    <property type="molecule type" value="Genomic_DNA"/>
</dbReference>
<reference evidence="9 10" key="1">
    <citation type="journal article" date="2018" name="BMC Genomics">
        <title>The genome of Naegleria lovaniensis, the basis for a comparative approach to unravel pathogenicity factors of the human pathogenic amoeba N. fowleri.</title>
        <authorList>
            <person name="Liechti N."/>
            <person name="Schurch N."/>
            <person name="Bruggmann R."/>
            <person name="Wittwer M."/>
        </authorList>
    </citation>
    <scope>NUCLEOTIDE SEQUENCE [LARGE SCALE GENOMIC DNA]</scope>
    <source>
        <strain evidence="9 10">ATCC 30569</strain>
    </source>
</reference>
<organism evidence="9 10">
    <name type="scientific">Naegleria lovaniensis</name>
    <name type="common">Amoeba</name>
    <dbReference type="NCBI Taxonomy" id="51637"/>
    <lineage>
        <taxon>Eukaryota</taxon>
        <taxon>Discoba</taxon>
        <taxon>Heterolobosea</taxon>
        <taxon>Tetramitia</taxon>
        <taxon>Eutetramitia</taxon>
        <taxon>Vahlkampfiidae</taxon>
        <taxon>Naegleria</taxon>
    </lineage>
</organism>
<keyword evidence="6" id="KW-0788">Thiol protease</keyword>
<dbReference type="PANTHER" id="PTHR13367">
    <property type="entry name" value="UBIQUITIN THIOESTERASE"/>
    <property type="match status" value="1"/>
</dbReference>
<evidence type="ECO:0000256" key="3">
    <source>
        <dbReference type="ARBA" id="ARBA00022670"/>
    </source>
</evidence>
<feature type="domain" description="DUF3645" evidence="8">
    <location>
        <begin position="573"/>
        <end position="601"/>
    </location>
</feature>
<evidence type="ECO:0000313" key="9">
    <source>
        <dbReference type="EMBL" id="KAG2387820.1"/>
    </source>
</evidence>
<evidence type="ECO:0000256" key="4">
    <source>
        <dbReference type="ARBA" id="ARBA00022786"/>
    </source>
</evidence>